<accession>A0A8J2P6J3</accession>
<dbReference type="AlphaFoldDB" id="A0A8J2P6J3"/>
<sequence>MRISENIDDQWNFSARSEGHEMDDYISMEDDSFQFFSCKSKSYYF</sequence>
<gene>
    <name evidence="1" type="ORF">AFUS01_LOCUS26981</name>
</gene>
<name>A0A8J2P6J3_9HEXA</name>
<protein>
    <submittedName>
        <fullName evidence="1">Uncharacterized protein</fullName>
    </submittedName>
</protein>
<dbReference type="Proteomes" id="UP000708208">
    <property type="component" value="Unassembled WGS sequence"/>
</dbReference>
<organism evidence="1 2">
    <name type="scientific">Allacma fusca</name>
    <dbReference type="NCBI Taxonomy" id="39272"/>
    <lineage>
        <taxon>Eukaryota</taxon>
        <taxon>Metazoa</taxon>
        <taxon>Ecdysozoa</taxon>
        <taxon>Arthropoda</taxon>
        <taxon>Hexapoda</taxon>
        <taxon>Collembola</taxon>
        <taxon>Symphypleona</taxon>
        <taxon>Sminthuridae</taxon>
        <taxon>Allacma</taxon>
    </lineage>
</organism>
<dbReference type="EMBL" id="CAJVCH010367980">
    <property type="protein sequence ID" value="CAG7816356.1"/>
    <property type="molecule type" value="Genomic_DNA"/>
</dbReference>
<comment type="caution">
    <text evidence="1">The sequence shown here is derived from an EMBL/GenBank/DDBJ whole genome shotgun (WGS) entry which is preliminary data.</text>
</comment>
<proteinExistence type="predicted"/>
<keyword evidence="2" id="KW-1185">Reference proteome</keyword>
<evidence type="ECO:0000313" key="2">
    <source>
        <dbReference type="Proteomes" id="UP000708208"/>
    </source>
</evidence>
<feature type="non-terminal residue" evidence="1">
    <location>
        <position position="1"/>
    </location>
</feature>
<reference evidence="1" key="1">
    <citation type="submission" date="2021-06" db="EMBL/GenBank/DDBJ databases">
        <authorList>
            <person name="Hodson N. C."/>
            <person name="Mongue J. A."/>
            <person name="Jaron S. K."/>
        </authorList>
    </citation>
    <scope>NUCLEOTIDE SEQUENCE</scope>
</reference>
<evidence type="ECO:0000313" key="1">
    <source>
        <dbReference type="EMBL" id="CAG7816356.1"/>
    </source>
</evidence>